<name>A0ABS6V6C4_9SPHN</name>
<dbReference type="EMBL" id="JAHVAH010000001">
    <property type="protein sequence ID" value="MBW0145114.1"/>
    <property type="molecule type" value="Genomic_DNA"/>
</dbReference>
<keyword evidence="1" id="KW-1133">Transmembrane helix</keyword>
<feature type="transmembrane region" description="Helical" evidence="1">
    <location>
        <begin position="32"/>
        <end position="49"/>
    </location>
</feature>
<accession>A0ABS6V6C4</accession>
<sequence>MITSDAIQFGILAAILGLLFYTRSLGGKWDKFYTFVPLILLAYLIPSLLNTFGIISSEGSNLWQVAKDYFLPAALILLTLAIDFKAILGLGPKALIMFVTATIGIVIGGPLAVMIIGSFSPETVSADGADAAWRGLSTVAGSWIGGGANQTAMLELYGYPQELFAAMVAVDIIIAEIWMIFLLYGAGNPEPIDRWLKADASAIERLKTKMENYTAELERIPTTPDFMLLAGVTFGGVALSHLVAQLVGGWVGSMPGMEDSILANSFFWIVVTATTFGLTASFTRLSHLEGAGASKIGTVFIFLLVAIIGTKMDIMAIADEPLLFLLGGIWMLIHVILLFIVAKLIRAPFFFVAVGSKANVGGAASAPVLAAAFHPALASVGVLLAVLGYALGTYGAILTAEMMRAVSF</sequence>
<organism evidence="2 3">
    <name type="scientific">Sphingomicrobium clamense</name>
    <dbReference type="NCBI Taxonomy" id="2851013"/>
    <lineage>
        <taxon>Bacteria</taxon>
        <taxon>Pseudomonadati</taxon>
        <taxon>Pseudomonadota</taxon>
        <taxon>Alphaproteobacteria</taxon>
        <taxon>Sphingomonadales</taxon>
        <taxon>Sphingomonadaceae</taxon>
        <taxon>Sphingomicrobium</taxon>
    </lineage>
</organism>
<evidence type="ECO:0000256" key="1">
    <source>
        <dbReference type="SAM" id="Phobius"/>
    </source>
</evidence>
<feature type="transmembrane region" description="Helical" evidence="1">
    <location>
        <begin position="95"/>
        <end position="116"/>
    </location>
</feature>
<feature type="transmembrane region" description="Helical" evidence="1">
    <location>
        <begin position="349"/>
        <end position="370"/>
    </location>
</feature>
<evidence type="ECO:0000313" key="2">
    <source>
        <dbReference type="EMBL" id="MBW0145114.1"/>
    </source>
</evidence>
<dbReference type="Pfam" id="PF05684">
    <property type="entry name" value="DUF819"/>
    <property type="match status" value="1"/>
</dbReference>
<dbReference type="Proteomes" id="UP000698028">
    <property type="component" value="Unassembled WGS sequence"/>
</dbReference>
<feature type="transmembrane region" description="Helical" evidence="1">
    <location>
        <begin position="323"/>
        <end position="342"/>
    </location>
</feature>
<feature type="transmembrane region" description="Helical" evidence="1">
    <location>
        <begin position="266"/>
        <end position="285"/>
    </location>
</feature>
<feature type="transmembrane region" description="Helical" evidence="1">
    <location>
        <begin position="297"/>
        <end position="317"/>
    </location>
</feature>
<proteinExistence type="predicted"/>
<feature type="transmembrane region" description="Helical" evidence="1">
    <location>
        <begin position="163"/>
        <end position="184"/>
    </location>
</feature>
<evidence type="ECO:0000313" key="3">
    <source>
        <dbReference type="Proteomes" id="UP000698028"/>
    </source>
</evidence>
<feature type="transmembrane region" description="Helical" evidence="1">
    <location>
        <begin position="6"/>
        <end position="25"/>
    </location>
</feature>
<keyword evidence="1" id="KW-0812">Transmembrane</keyword>
<dbReference type="PANTHER" id="PTHR34289">
    <property type="entry name" value="PROTEIN, PUTATIVE (DUF819)-RELATED"/>
    <property type="match status" value="1"/>
</dbReference>
<feature type="transmembrane region" description="Helical" evidence="1">
    <location>
        <begin position="376"/>
        <end position="398"/>
    </location>
</feature>
<dbReference type="PANTHER" id="PTHR34289:SF8">
    <property type="entry name" value="DUF819 DOMAIN-CONTAINING PROTEIN"/>
    <property type="match status" value="1"/>
</dbReference>
<comment type="caution">
    <text evidence="2">The sequence shown here is derived from an EMBL/GenBank/DDBJ whole genome shotgun (WGS) entry which is preliminary data.</text>
</comment>
<feature type="transmembrane region" description="Helical" evidence="1">
    <location>
        <begin position="69"/>
        <end position="88"/>
    </location>
</feature>
<keyword evidence="1" id="KW-0472">Membrane</keyword>
<gene>
    <name evidence="2" type="ORF">KTQ36_07375</name>
</gene>
<protein>
    <submittedName>
        <fullName evidence="2">DUF819 family protein</fullName>
    </submittedName>
</protein>
<feature type="transmembrane region" description="Helical" evidence="1">
    <location>
        <begin position="226"/>
        <end position="246"/>
    </location>
</feature>
<dbReference type="InterPro" id="IPR008537">
    <property type="entry name" value="DUF819"/>
</dbReference>
<keyword evidence="3" id="KW-1185">Reference proteome</keyword>
<reference evidence="2 3" key="1">
    <citation type="submission" date="2021-07" db="EMBL/GenBank/DDBJ databases">
        <title>The draft genome sequence of Sphingomicrobium sp. B8.</title>
        <authorList>
            <person name="Mu L."/>
        </authorList>
    </citation>
    <scope>NUCLEOTIDE SEQUENCE [LARGE SCALE GENOMIC DNA]</scope>
    <source>
        <strain evidence="2 3">B8</strain>
    </source>
</reference>